<dbReference type="EMBL" id="BSXS01011989">
    <property type="protein sequence ID" value="GMF01630.1"/>
    <property type="molecule type" value="Genomic_DNA"/>
</dbReference>
<proteinExistence type="predicted"/>
<sequence length="142" mass="15293">MSRSASKAHTKTSTPVPEKAIKKKKSKSTLAIESDSSRAAAASAAAVALVSKTVIDYEDDKDEEDESIEEIGSVIRPVEELVPILKAGNVKECTNAEVLSLVLNNQLPLPCHTNIMIMIVSLVPVVKMLLVSCHYQLVLPVL</sequence>
<keyword evidence="2" id="KW-1185">Reference proteome</keyword>
<comment type="caution">
    <text evidence="1">The sequence shown here is derived from an EMBL/GenBank/DDBJ whole genome shotgun (WGS) entry which is preliminary data.</text>
</comment>
<protein>
    <submittedName>
        <fullName evidence="1">Unnamed protein product</fullName>
    </submittedName>
</protein>
<accession>A0ACB5U439</accession>
<name>A0ACB5U439_AMBMO</name>
<evidence type="ECO:0000313" key="2">
    <source>
        <dbReference type="Proteomes" id="UP001165064"/>
    </source>
</evidence>
<dbReference type="Proteomes" id="UP001165064">
    <property type="component" value="Unassembled WGS sequence"/>
</dbReference>
<organism evidence="1 2">
    <name type="scientific">Ambrosiozyma monospora</name>
    <name type="common">Yeast</name>
    <name type="synonym">Endomycopsis monosporus</name>
    <dbReference type="NCBI Taxonomy" id="43982"/>
    <lineage>
        <taxon>Eukaryota</taxon>
        <taxon>Fungi</taxon>
        <taxon>Dikarya</taxon>
        <taxon>Ascomycota</taxon>
        <taxon>Saccharomycotina</taxon>
        <taxon>Pichiomycetes</taxon>
        <taxon>Pichiales</taxon>
        <taxon>Pichiaceae</taxon>
        <taxon>Ambrosiozyma</taxon>
    </lineage>
</organism>
<evidence type="ECO:0000313" key="1">
    <source>
        <dbReference type="EMBL" id="GMF01630.1"/>
    </source>
</evidence>
<gene>
    <name evidence="1" type="ORF">Amon02_001129800</name>
</gene>
<reference evidence="1" key="1">
    <citation type="submission" date="2023-04" db="EMBL/GenBank/DDBJ databases">
        <title>Ambrosiozyma monospora NBRC 10751.</title>
        <authorList>
            <person name="Ichikawa N."/>
            <person name="Sato H."/>
            <person name="Tonouchi N."/>
        </authorList>
    </citation>
    <scope>NUCLEOTIDE SEQUENCE</scope>
    <source>
        <strain evidence="1">NBRC 10751</strain>
    </source>
</reference>